<name>A0A0D8B5Y4_9ACTN</name>
<sequence length="61" mass="6451">MGCVLVGLKFVGLWFGGRTACAEDSGTDRQAAFRCADVGVIRAKNVSHPLQRLGVQGTCLL</sequence>
<dbReference type="EMBL" id="JYFN01000100">
    <property type="protein sequence ID" value="KJE19520.1"/>
    <property type="molecule type" value="Genomic_DNA"/>
</dbReference>
<comment type="caution">
    <text evidence="1">The sequence shown here is derived from an EMBL/GenBank/DDBJ whole genome shotgun (WGS) entry which is preliminary data.</text>
</comment>
<keyword evidence="2" id="KW-1185">Reference proteome</keyword>
<dbReference type="Proteomes" id="UP000032545">
    <property type="component" value="Unassembled WGS sequence"/>
</dbReference>
<reference evidence="2" key="1">
    <citation type="submission" date="2015-02" db="EMBL/GenBank/DDBJ databases">
        <title>Draft Genome of Frankia sp. CpI1-S.</title>
        <authorList>
            <person name="Oshone R.T."/>
            <person name="Ngom M."/>
            <person name="Ghodhbane-Gtari F."/>
            <person name="Gtari M."/>
            <person name="Morris K."/>
            <person name="Thomas K."/>
            <person name="Sen A."/>
            <person name="Tisa L.S."/>
        </authorList>
    </citation>
    <scope>NUCLEOTIDE SEQUENCE [LARGE SCALE GENOMIC DNA]</scope>
    <source>
        <strain evidence="2">CpI1-S</strain>
    </source>
</reference>
<accession>A0A0D8B5Y4</accession>
<evidence type="ECO:0000313" key="1">
    <source>
        <dbReference type="EMBL" id="KJE19520.1"/>
    </source>
</evidence>
<evidence type="ECO:0000313" key="2">
    <source>
        <dbReference type="Proteomes" id="UP000032545"/>
    </source>
</evidence>
<protein>
    <submittedName>
        <fullName evidence="1">Uncharacterized protein</fullName>
    </submittedName>
</protein>
<proteinExistence type="predicted"/>
<reference evidence="1 2" key="2">
    <citation type="journal article" date="2016" name="Genome Announc.">
        <title>Permanent Draft Genome Sequences for Two Variants of Frankia sp. Strain CpI1, the First Frankia Strain Isolated from Root Nodules of Comptonia peregrina.</title>
        <authorList>
            <person name="Oshone R."/>
            <person name="Hurst S.G.IV."/>
            <person name="Abebe-Akele F."/>
            <person name="Simpson S."/>
            <person name="Morris K."/>
            <person name="Thomas W.K."/>
            <person name="Tisa L.S."/>
        </authorList>
    </citation>
    <scope>NUCLEOTIDE SEQUENCE [LARGE SCALE GENOMIC DNA]</scope>
    <source>
        <strain evidence="2">CpI1-S</strain>
    </source>
</reference>
<dbReference type="AlphaFoldDB" id="A0A0D8B5Y4"/>
<organism evidence="1 2">
    <name type="scientific">Frankia torreyi</name>
    <dbReference type="NCBI Taxonomy" id="1856"/>
    <lineage>
        <taxon>Bacteria</taxon>
        <taxon>Bacillati</taxon>
        <taxon>Actinomycetota</taxon>
        <taxon>Actinomycetes</taxon>
        <taxon>Frankiales</taxon>
        <taxon>Frankiaceae</taxon>
        <taxon>Frankia</taxon>
    </lineage>
</organism>
<gene>
    <name evidence="1" type="ORF">FF36_06209</name>
</gene>
<feature type="non-terminal residue" evidence="1">
    <location>
        <position position="61"/>
    </location>
</feature>